<evidence type="ECO:0000313" key="8">
    <source>
        <dbReference type="EMBL" id="SFM67707.1"/>
    </source>
</evidence>
<evidence type="ECO:0000256" key="4">
    <source>
        <dbReference type="ARBA" id="ARBA00022989"/>
    </source>
</evidence>
<gene>
    <name evidence="7" type="ORF">NMYAN_140029</name>
    <name evidence="8" type="ORF">SAMN05421880_12639</name>
</gene>
<reference evidence="7" key="2">
    <citation type="submission" date="2021-02" db="EMBL/GenBank/DDBJ databases">
        <authorList>
            <person name="Han P."/>
        </authorList>
    </citation>
    <scope>NUCLEOTIDE SEQUENCE</scope>
    <source>
        <strain evidence="7">Nitrosomonas nitrosa 18-3D</strain>
    </source>
</reference>
<dbReference type="EMBL" id="CAJNAP010000006">
    <property type="protein sequence ID" value="CAE6495634.1"/>
    <property type="molecule type" value="Genomic_DNA"/>
</dbReference>
<keyword evidence="2" id="KW-1003">Cell membrane</keyword>
<evidence type="ECO:0000313" key="7">
    <source>
        <dbReference type="EMBL" id="CAE6495634.1"/>
    </source>
</evidence>
<feature type="transmembrane region" description="Helical" evidence="6">
    <location>
        <begin position="21"/>
        <end position="43"/>
    </location>
</feature>
<feature type="transmembrane region" description="Helical" evidence="6">
    <location>
        <begin position="151"/>
        <end position="170"/>
    </location>
</feature>
<proteinExistence type="predicted"/>
<dbReference type="Pfam" id="PF12679">
    <property type="entry name" value="ABC2_membrane_2"/>
    <property type="match status" value="1"/>
</dbReference>
<dbReference type="STRING" id="52442.SAMN05421880_12639"/>
<dbReference type="InterPro" id="IPR051449">
    <property type="entry name" value="ABC-2_transporter_component"/>
</dbReference>
<keyword evidence="5 6" id="KW-0472">Membrane</keyword>
<keyword evidence="9" id="KW-1185">Reference proteome</keyword>
<evidence type="ECO:0000256" key="2">
    <source>
        <dbReference type="ARBA" id="ARBA00022475"/>
    </source>
</evidence>
<name>A0A1I4STK2_9PROT</name>
<accession>A0A1I4STK2</accession>
<dbReference type="Proteomes" id="UP000199561">
    <property type="component" value="Unassembled WGS sequence"/>
</dbReference>
<keyword evidence="4 6" id="KW-1133">Transmembrane helix</keyword>
<dbReference type="EMBL" id="FOUF01000026">
    <property type="protein sequence ID" value="SFM67707.1"/>
    <property type="molecule type" value="Genomic_DNA"/>
</dbReference>
<evidence type="ECO:0000256" key="6">
    <source>
        <dbReference type="SAM" id="Phobius"/>
    </source>
</evidence>
<feature type="transmembrane region" description="Helical" evidence="6">
    <location>
        <begin position="119"/>
        <end position="139"/>
    </location>
</feature>
<sequence length="250" mass="27544">MSKIVFVIARKELKLLFVSPLAWTFLALIQLIITWVFLGRLDAFLELQSQLMQIANPPGATEVIIVPMFAVASIVLLMATPLLTMRLIAEEWRNRTMVLLISAPISMTTIVLGKFLGMMVFFLLTTLLTVILSLSLLAGGTMDFGLLVSNAVGLILLSASFVAVGLYISSLTSHPAIAALGTLGLLLALWIADIVASDFNTVIQNFSLLRHYESFNRGLIDTFSLVFFVLFILTFLILTIRRLDGERLHG</sequence>
<organism evidence="8 9">
    <name type="scientific">Nitrosomonas nitrosa</name>
    <dbReference type="NCBI Taxonomy" id="52442"/>
    <lineage>
        <taxon>Bacteria</taxon>
        <taxon>Pseudomonadati</taxon>
        <taxon>Pseudomonadota</taxon>
        <taxon>Betaproteobacteria</taxon>
        <taxon>Nitrosomonadales</taxon>
        <taxon>Nitrosomonadaceae</taxon>
        <taxon>Nitrosomonas</taxon>
    </lineage>
</organism>
<feature type="transmembrane region" description="Helical" evidence="6">
    <location>
        <begin position="63"/>
        <end position="84"/>
    </location>
</feature>
<dbReference type="AlphaFoldDB" id="A0A1I4STK2"/>
<dbReference type="PANTHER" id="PTHR30294:SF29">
    <property type="entry name" value="MULTIDRUG ABC TRANSPORTER PERMEASE YBHS-RELATED"/>
    <property type="match status" value="1"/>
</dbReference>
<feature type="transmembrane region" description="Helical" evidence="6">
    <location>
        <begin position="218"/>
        <end position="240"/>
    </location>
</feature>
<comment type="subcellular location">
    <subcellularLocation>
        <location evidence="1">Cell membrane</location>
        <topology evidence="1">Multi-pass membrane protein</topology>
    </subcellularLocation>
</comment>
<dbReference type="RefSeq" id="WP_338061144.1">
    <property type="nucleotide sequence ID" value="NZ_CAJNAP010000006.1"/>
</dbReference>
<feature type="transmembrane region" description="Helical" evidence="6">
    <location>
        <begin position="176"/>
        <end position="197"/>
    </location>
</feature>
<evidence type="ECO:0000313" key="9">
    <source>
        <dbReference type="Proteomes" id="UP000199561"/>
    </source>
</evidence>
<evidence type="ECO:0000256" key="1">
    <source>
        <dbReference type="ARBA" id="ARBA00004651"/>
    </source>
</evidence>
<dbReference type="GO" id="GO:0140359">
    <property type="term" value="F:ABC-type transporter activity"/>
    <property type="evidence" value="ECO:0007669"/>
    <property type="project" value="InterPro"/>
</dbReference>
<evidence type="ECO:0000256" key="3">
    <source>
        <dbReference type="ARBA" id="ARBA00022692"/>
    </source>
</evidence>
<dbReference type="GO" id="GO:0005886">
    <property type="term" value="C:plasma membrane"/>
    <property type="evidence" value="ECO:0007669"/>
    <property type="project" value="UniProtKB-SubCell"/>
</dbReference>
<dbReference type="PANTHER" id="PTHR30294">
    <property type="entry name" value="MEMBRANE COMPONENT OF ABC TRANSPORTER YHHJ-RELATED"/>
    <property type="match status" value="1"/>
</dbReference>
<evidence type="ECO:0000256" key="5">
    <source>
        <dbReference type="ARBA" id="ARBA00023136"/>
    </source>
</evidence>
<protein>
    <submittedName>
        <fullName evidence="8">ABC-2 type transport system permease protein</fullName>
    </submittedName>
</protein>
<keyword evidence="3 6" id="KW-0812">Transmembrane</keyword>
<reference evidence="8 9" key="1">
    <citation type="submission" date="2016-10" db="EMBL/GenBank/DDBJ databases">
        <authorList>
            <person name="de Groot N.N."/>
        </authorList>
    </citation>
    <scope>NUCLEOTIDE SEQUENCE [LARGE SCALE GENOMIC DNA]</scope>
    <source>
        <strain evidence="8 9">Nm146</strain>
    </source>
</reference>
<dbReference type="Proteomes" id="UP000601736">
    <property type="component" value="Unassembled WGS sequence"/>
</dbReference>